<dbReference type="EMBL" id="CP042467">
    <property type="protein sequence ID" value="QED25923.1"/>
    <property type="molecule type" value="Genomic_DNA"/>
</dbReference>
<feature type="transmembrane region" description="Helical" evidence="1">
    <location>
        <begin position="6"/>
        <end position="23"/>
    </location>
</feature>
<keyword evidence="1" id="KW-0812">Transmembrane</keyword>
<dbReference type="OrthoDB" id="9792788at2"/>
<protein>
    <submittedName>
        <fullName evidence="2">FxsA family protein</fullName>
    </submittedName>
</protein>
<name>A0A5B8XPI0_9DELT</name>
<organism evidence="2 3">
    <name type="scientific">Microvenator marinus</name>
    <dbReference type="NCBI Taxonomy" id="2600177"/>
    <lineage>
        <taxon>Bacteria</taxon>
        <taxon>Deltaproteobacteria</taxon>
        <taxon>Bradymonadales</taxon>
        <taxon>Microvenatoraceae</taxon>
        <taxon>Microvenator</taxon>
    </lineage>
</organism>
<reference evidence="2 3" key="1">
    <citation type="submission" date="2019-08" db="EMBL/GenBank/DDBJ databases">
        <authorList>
            <person name="Liang Q."/>
        </authorList>
    </citation>
    <scope>NUCLEOTIDE SEQUENCE [LARGE SCALE GENOMIC DNA]</scope>
    <source>
        <strain evidence="2 3">V1718</strain>
    </source>
</reference>
<dbReference type="PANTHER" id="PTHR35335:SF1">
    <property type="entry name" value="UPF0716 PROTEIN FXSA"/>
    <property type="match status" value="1"/>
</dbReference>
<gene>
    <name evidence="2" type="ORF">FRD01_01330</name>
</gene>
<sequence length="160" mass="17403">MLGKLFLLFTIVPLIDLLVLIPLGQEIGLIPTILLVVVTAMVGSWLGAREGRQAWKRIQEDLANARLPGDSVLDGLAVAMACALLVTPGVITDAFGLILLIPASRGPIKRFARSKFTNMLQNPDVTVIDLNQRATRWQNDDVIDITPESSENPRGTLDAH</sequence>
<dbReference type="Proteomes" id="UP000321595">
    <property type="component" value="Chromosome"/>
</dbReference>
<evidence type="ECO:0000256" key="1">
    <source>
        <dbReference type="SAM" id="Phobius"/>
    </source>
</evidence>
<dbReference type="NCBIfam" id="NF008528">
    <property type="entry name" value="PRK11463.1-2"/>
    <property type="match status" value="1"/>
</dbReference>
<dbReference type="InterPro" id="IPR007313">
    <property type="entry name" value="FxsA"/>
</dbReference>
<accession>A0A5B8XPI0</accession>
<dbReference type="KEGG" id="bbae:FRD01_01330"/>
<evidence type="ECO:0000313" key="3">
    <source>
        <dbReference type="Proteomes" id="UP000321595"/>
    </source>
</evidence>
<evidence type="ECO:0000313" key="2">
    <source>
        <dbReference type="EMBL" id="QED25923.1"/>
    </source>
</evidence>
<dbReference type="RefSeq" id="WP_146956918.1">
    <property type="nucleotide sequence ID" value="NZ_CP042467.1"/>
</dbReference>
<dbReference type="PANTHER" id="PTHR35335">
    <property type="entry name" value="UPF0716 PROTEIN FXSA"/>
    <property type="match status" value="1"/>
</dbReference>
<dbReference type="Pfam" id="PF04186">
    <property type="entry name" value="FxsA"/>
    <property type="match status" value="1"/>
</dbReference>
<keyword evidence="3" id="KW-1185">Reference proteome</keyword>
<dbReference type="AlphaFoldDB" id="A0A5B8XPI0"/>
<keyword evidence="1" id="KW-0472">Membrane</keyword>
<dbReference type="GO" id="GO:0016020">
    <property type="term" value="C:membrane"/>
    <property type="evidence" value="ECO:0007669"/>
    <property type="project" value="InterPro"/>
</dbReference>
<proteinExistence type="predicted"/>
<feature type="transmembrane region" description="Helical" evidence="1">
    <location>
        <begin position="76"/>
        <end position="101"/>
    </location>
</feature>
<keyword evidence="1" id="KW-1133">Transmembrane helix</keyword>
<feature type="transmembrane region" description="Helical" evidence="1">
    <location>
        <begin position="30"/>
        <end position="48"/>
    </location>
</feature>